<dbReference type="InterPro" id="IPR032466">
    <property type="entry name" value="Metal_Hydrolase"/>
</dbReference>
<dbReference type="PANTHER" id="PTHR43569:SF2">
    <property type="entry name" value="AMIDOHYDROLASE-RELATED DOMAIN-CONTAINING PROTEIN"/>
    <property type="match status" value="1"/>
</dbReference>
<accession>A0ABR6VJU7</accession>
<evidence type="ECO:0000313" key="3">
    <source>
        <dbReference type="EMBL" id="MBC3537530.1"/>
    </source>
</evidence>
<keyword evidence="4" id="KW-1185">Reference proteome</keyword>
<dbReference type="InterPro" id="IPR052350">
    <property type="entry name" value="Metallo-dep_Lactonases"/>
</dbReference>
<feature type="domain" description="Amidohydrolase-related" evidence="2">
    <location>
        <begin position="93"/>
        <end position="235"/>
    </location>
</feature>
<dbReference type="Proteomes" id="UP000606870">
    <property type="component" value="Unassembled WGS sequence"/>
</dbReference>
<proteinExistence type="inferred from homology"/>
<evidence type="ECO:0000313" key="4">
    <source>
        <dbReference type="Proteomes" id="UP000606870"/>
    </source>
</evidence>
<reference evidence="3 4" key="1">
    <citation type="submission" date="2020-08" db="EMBL/GenBank/DDBJ databases">
        <authorList>
            <person name="Liu C."/>
            <person name="Sun Q."/>
        </authorList>
    </citation>
    <scope>NUCLEOTIDE SEQUENCE [LARGE SCALE GENOMIC DNA]</scope>
    <source>
        <strain evidence="3 4">NSJ-59</strain>
    </source>
</reference>
<evidence type="ECO:0000259" key="2">
    <source>
        <dbReference type="Pfam" id="PF04909"/>
    </source>
</evidence>
<dbReference type="InterPro" id="IPR006680">
    <property type="entry name" value="Amidohydro-rel"/>
</dbReference>
<dbReference type="RefSeq" id="WP_186503982.1">
    <property type="nucleotide sequence ID" value="NZ_JACOGK010000030.1"/>
</dbReference>
<dbReference type="Pfam" id="PF04909">
    <property type="entry name" value="Amidohydro_2"/>
    <property type="match status" value="1"/>
</dbReference>
<comment type="caution">
    <text evidence="3">The sequence shown here is derived from an EMBL/GenBank/DDBJ whole genome shotgun (WGS) entry which is preliminary data.</text>
</comment>
<organism evidence="3 4">
    <name type="scientific">Megasphaera hominis</name>
    <dbReference type="NCBI Taxonomy" id="159836"/>
    <lineage>
        <taxon>Bacteria</taxon>
        <taxon>Bacillati</taxon>
        <taxon>Bacillota</taxon>
        <taxon>Negativicutes</taxon>
        <taxon>Veillonellales</taxon>
        <taxon>Veillonellaceae</taxon>
        <taxon>Megasphaera</taxon>
    </lineage>
</organism>
<sequence length="260" mass="29106">MLTIIDSHFHLWNLDVLHLPWLADCPAIAHSYAASDLITAYKAHADVRFLGGVYIEVDCDDRLKEDEYIYGLKEPKMLAKVMRATLSDHMRVPLGIAGVREPLHVPSSPKGRCLEKSFLAGLERLADAGLLFESCNRTEELGDMYEAAKTVPQATIVINHCGNATAMTAAYKRDMANLASLPNVYCKVSGFPTADTAFVKDLLHFLTQTFAPNRLIYASNYPVVSLYSTFDEHLRIVREYFNDDPDFFANTAKALYHIQA</sequence>
<gene>
    <name evidence="3" type="ORF">H8J70_09725</name>
</gene>
<comment type="similarity">
    <text evidence="1">Belongs to the metallo-dependent hydrolases superfamily.</text>
</comment>
<dbReference type="PANTHER" id="PTHR43569">
    <property type="entry name" value="AMIDOHYDROLASE"/>
    <property type="match status" value="1"/>
</dbReference>
<dbReference type="SUPFAM" id="SSF51556">
    <property type="entry name" value="Metallo-dependent hydrolases"/>
    <property type="match status" value="1"/>
</dbReference>
<name>A0ABR6VJU7_9FIRM</name>
<dbReference type="Gene3D" id="3.20.20.140">
    <property type="entry name" value="Metal-dependent hydrolases"/>
    <property type="match status" value="1"/>
</dbReference>
<protein>
    <submittedName>
        <fullName evidence="3">Amidohydrolase family protein</fullName>
    </submittedName>
</protein>
<dbReference type="EMBL" id="JACOGK010000030">
    <property type="protein sequence ID" value="MBC3537530.1"/>
    <property type="molecule type" value="Genomic_DNA"/>
</dbReference>
<evidence type="ECO:0000256" key="1">
    <source>
        <dbReference type="ARBA" id="ARBA00038310"/>
    </source>
</evidence>